<dbReference type="PATRIC" id="fig|1392540.3.peg.870"/>
<dbReference type="eggNOG" id="ENOG5032AIB">
    <property type="taxonomic scope" value="Bacteria"/>
</dbReference>
<sequence length="111" mass="13059">MKYFHAHHVNLLQEDIYPSIAFYDDIDDPIDFVILSQDANNELILTLNDTDSEFINVIEKIKLLHDTVMIQIKPSHAERVDYDYIEIECDENMNDIRASLKIVCQHHNILM</sequence>
<dbReference type="RefSeq" id="WP_023272479.1">
    <property type="nucleotide sequence ID" value="NZ_KI530712.1"/>
</dbReference>
<dbReference type="EMBL" id="AYER01000003">
    <property type="protein sequence ID" value="ESK40446.1"/>
    <property type="molecule type" value="Genomic_DNA"/>
</dbReference>
<name>V2TQW2_9GAMM</name>
<dbReference type="Proteomes" id="UP000023785">
    <property type="component" value="Unassembled WGS sequence"/>
</dbReference>
<dbReference type="AlphaFoldDB" id="V2TQW2"/>
<keyword evidence="2" id="KW-1185">Reference proteome</keyword>
<reference evidence="1 2" key="1">
    <citation type="submission" date="2013-10" db="EMBL/GenBank/DDBJ databases">
        <title>The Genome Sequence of Acinetobacter nectaris CIP 110549.</title>
        <authorList>
            <consortium name="The Broad Institute Genomics Platform"/>
            <consortium name="The Broad Institute Genome Sequencing Center for Infectious Disease"/>
            <person name="Cerqueira G."/>
            <person name="Feldgarden M."/>
            <person name="Courvalin P."/>
            <person name="Grillot-Courvalin C."/>
            <person name="Clermont D."/>
            <person name="Rocha E."/>
            <person name="Yoon E.-J."/>
            <person name="Nemec A."/>
            <person name="Young S.K."/>
            <person name="Zeng Q."/>
            <person name="Gargeya S."/>
            <person name="Fitzgerald M."/>
            <person name="Abouelleil A."/>
            <person name="Alvarado L."/>
            <person name="Berlin A.M."/>
            <person name="Chapman S.B."/>
            <person name="Gainer-Dewar J."/>
            <person name="Goldberg J."/>
            <person name="Gnerre S."/>
            <person name="Griggs A."/>
            <person name="Gujja S."/>
            <person name="Hansen M."/>
            <person name="Howarth C."/>
            <person name="Imamovic A."/>
            <person name="Ireland A."/>
            <person name="Larimer J."/>
            <person name="McCowan C."/>
            <person name="Murphy C."/>
            <person name="Pearson M."/>
            <person name="Poon T.W."/>
            <person name="Priest M."/>
            <person name="Roberts A."/>
            <person name="Saif S."/>
            <person name="Shea T."/>
            <person name="Sykes S."/>
            <person name="Wortman J."/>
            <person name="Nusbaum C."/>
            <person name="Birren B."/>
        </authorList>
    </citation>
    <scope>NUCLEOTIDE SEQUENCE [LARGE SCALE GENOMIC DNA]</scope>
    <source>
        <strain evidence="1 2">CIP 110549</strain>
    </source>
</reference>
<accession>V2TQW2</accession>
<protein>
    <submittedName>
        <fullName evidence="1">Uncharacterized protein</fullName>
    </submittedName>
</protein>
<evidence type="ECO:0000313" key="2">
    <source>
        <dbReference type="Proteomes" id="UP000023785"/>
    </source>
</evidence>
<proteinExistence type="predicted"/>
<evidence type="ECO:0000313" key="1">
    <source>
        <dbReference type="EMBL" id="ESK40446.1"/>
    </source>
</evidence>
<organism evidence="1 2">
    <name type="scientific">Acinetobacter nectaris CIP 110549</name>
    <dbReference type="NCBI Taxonomy" id="1392540"/>
    <lineage>
        <taxon>Bacteria</taxon>
        <taxon>Pseudomonadati</taxon>
        <taxon>Pseudomonadota</taxon>
        <taxon>Gammaproteobacteria</taxon>
        <taxon>Moraxellales</taxon>
        <taxon>Moraxellaceae</taxon>
        <taxon>Acinetobacter</taxon>
    </lineage>
</organism>
<comment type="caution">
    <text evidence="1">The sequence shown here is derived from an EMBL/GenBank/DDBJ whole genome shotgun (WGS) entry which is preliminary data.</text>
</comment>
<dbReference type="OrthoDB" id="6707580at2"/>
<gene>
    <name evidence="1" type="ORF">P256_00898</name>
</gene>
<dbReference type="HOGENOM" id="CLU_2152866_0_0_6"/>